<reference evidence="2" key="1">
    <citation type="submission" date="2015-09" db="EMBL/GenBank/DDBJ databases">
        <authorList>
            <person name="Graham D.E."/>
            <person name="Mahan K.M."/>
            <person name="Klingeman D.M."/>
            <person name="Fida T."/>
            <person name="Giannone R.J."/>
            <person name="Hettich R.L."/>
            <person name="Parry R.J."/>
            <person name="Spain J.C."/>
        </authorList>
    </citation>
    <scope>NUCLEOTIDE SEQUENCE [LARGE SCALE GENOMIC DNA]</scope>
    <source>
        <strain evidence="2">JCM 4701</strain>
    </source>
</reference>
<name>A0A2N8PQT1_STRNR</name>
<dbReference type="RefSeq" id="WP_102922275.1">
    <property type="nucleotide sequence ID" value="NZ_LJSN01000001.1"/>
</dbReference>
<sequence>MRTNWVRRMRPVLLRDGSVLSVVRPRIRVRVQHEDEDEPDANRIDDWEDEDTAAIRTGRRVPYVIEIIDGAGDVLMDVSNRIAAPGFEGVYQNPWHILDAWLAYHAADHWTVCFGFEPGDLVYVGGEILSVVNYDQVHLDYGTIGANTGFIICQSIANSSRRLLAWVELLVKVKEITA</sequence>
<evidence type="ECO:0000313" key="2">
    <source>
        <dbReference type="Proteomes" id="UP000236047"/>
    </source>
</evidence>
<comment type="caution">
    <text evidence="1">The sequence shown here is derived from an EMBL/GenBank/DDBJ whole genome shotgun (WGS) entry which is preliminary data.</text>
</comment>
<dbReference type="EMBL" id="LJSN01000001">
    <property type="protein sequence ID" value="PNE43386.1"/>
    <property type="molecule type" value="Genomic_DNA"/>
</dbReference>
<keyword evidence="2" id="KW-1185">Reference proteome</keyword>
<protein>
    <submittedName>
        <fullName evidence="1">Uncharacterized protein</fullName>
    </submittedName>
</protein>
<dbReference type="AlphaFoldDB" id="A0A2N8PQT1"/>
<organism evidence="1 2">
    <name type="scientific">Streptomyces noursei</name>
    <name type="common">Streptomyces albulus</name>
    <dbReference type="NCBI Taxonomy" id="1971"/>
    <lineage>
        <taxon>Bacteria</taxon>
        <taxon>Bacillati</taxon>
        <taxon>Actinomycetota</taxon>
        <taxon>Actinomycetes</taxon>
        <taxon>Kitasatosporales</taxon>
        <taxon>Streptomycetaceae</taxon>
        <taxon>Streptomyces</taxon>
    </lineage>
</organism>
<evidence type="ECO:0000313" key="1">
    <source>
        <dbReference type="EMBL" id="PNE43386.1"/>
    </source>
</evidence>
<accession>A0A2N8PQT1</accession>
<gene>
    <name evidence="1" type="ORF">AOB60_00100</name>
</gene>
<proteinExistence type="predicted"/>
<dbReference type="Proteomes" id="UP000236047">
    <property type="component" value="Unassembled WGS sequence"/>
</dbReference>